<feature type="region of interest" description="Disordered" evidence="5">
    <location>
        <begin position="186"/>
        <end position="216"/>
    </location>
</feature>
<accession>A0ABY7FEF0</accession>
<keyword evidence="8" id="KW-1185">Reference proteome</keyword>
<evidence type="ECO:0000256" key="3">
    <source>
        <dbReference type="ARBA" id="ARBA00022989"/>
    </source>
</evidence>
<protein>
    <submittedName>
        <fullName evidence="7">OSTA-like protein</fullName>
    </submittedName>
</protein>
<reference evidence="7" key="1">
    <citation type="submission" date="2022-11" db="EMBL/GenBank/DDBJ databases">
        <title>Centuries of genome instability and evolution in soft-shell clam transmissible cancer (bioRxiv).</title>
        <authorList>
            <person name="Hart S.F.M."/>
            <person name="Yonemitsu M.A."/>
            <person name="Giersch R.M."/>
            <person name="Beal B.F."/>
            <person name="Arriagada G."/>
            <person name="Davis B.W."/>
            <person name="Ostrander E.A."/>
            <person name="Goff S.P."/>
            <person name="Metzger M.J."/>
        </authorList>
    </citation>
    <scope>NUCLEOTIDE SEQUENCE</scope>
    <source>
        <strain evidence="7">MELC-2E11</strain>
        <tissue evidence="7">Siphon/mantle</tissue>
    </source>
</reference>
<feature type="transmembrane region" description="Helical" evidence="6">
    <location>
        <begin position="118"/>
        <end position="137"/>
    </location>
</feature>
<proteinExistence type="predicted"/>
<feature type="transmembrane region" description="Helical" evidence="6">
    <location>
        <begin position="27"/>
        <end position="50"/>
    </location>
</feature>
<evidence type="ECO:0000313" key="8">
    <source>
        <dbReference type="Proteomes" id="UP001164746"/>
    </source>
</evidence>
<evidence type="ECO:0000256" key="6">
    <source>
        <dbReference type="SAM" id="Phobius"/>
    </source>
</evidence>
<dbReference type="Proteomes" id="UP001164746">
    <property type="component" value="Chromosome 11"/>
</dbReference>
<dbReference type="InterPro" id="IPR005178">
    <property type="entry name" value="Ostalpha/TMEM184C"/>
</dbReference>
<gene>
    <name evidence="7" type="ORF">MAR_000941</name>
</gene>
<keyword evidence="2 6" id="KW-0812">Transmembrane</keyword>
<feature type="transmembrane region" description="Helical" evidence="6">
    <location>
        <begin position="77"/>
        <end position="97"/>
    </location>
</feature>
<name>A0ABY7FEF0_MYAAR</name>
<evidence type="ECO:0000256" key="5">
    <source>
        <dbReference type="SAM" id="MobiDB-lite"/>
    </source>
</evidence>
<organism evidence="7 8">
    <name type="scientific">Mya arenaria</name>
    <name type="common">Soft-shell clam</name>
    <dbReference type="NCBI Taxonomy" id="6604"/>
    <lineage>
        <taxon>Eukaryota</taxon>
        <taxon>Metazoa</taxon>
        <taxon>Spiralia</taxon>
        <taxon>Lophotrochozoa</taxon>
        <taxon>Mollusca</taxon>
        <taxon>Bivalvia</taxon>
        <taxon>Autobranchia</taxon>
        <taxon>Heteroconchia</taxon>
        <taxon>Euheterodonta</taxon>
        <taxon>Imparidentia</taxon>
        <taxon>Neoheterodontei</taxon>
        <taxon>Myida</taxon>
        <taxon>Myoidea</taxon>
        <taxon>Myidae</taxon>
        <taxon>Mya</taxon>
    </lineage>
</organism>
<evidence type="ECO:0000256" key="2">
    <source>
        <dbReference type="ARBA" id="ARBA00022692"/>
    </source>
</evidence>
<comment type="subcellular location">
    <subcellularLocation>
        <location evidence="1">Membrane</location>
        <topology evidence="1">Multi-pass membrane protein</topology>
    </subcellularLocation>
</comment>
<evidence type="ECO:0000256" key="4">
    <source>
        <dbReference type="ARBA" id="ARBA00023136"/>
    </source>
</evidence>
<sequence>MTNCSNEFPSTEDYYPVLVRSWVSMMLMALACVLTVGSIIIFIESLLYVIRVNKGHSEKVVKVGTILGLHPIDPAKATIYITVITTISTMLSIYGSLVVHRAAAPYLASFNCGIKWTCIQLVVILPNIQGLIFSILVANDLPPCENTRGPLVRGASLNHFLLVVEMFLLTLLARRAYRMDERDLPLPVTGQGKGEPEEQGLDPNTSGEWPVTDTVL</sequence>
<dbReference type="PANTHER" id="PTHR23423">
    <property type="entry name" value="ORGANIC SOLUTE TRANSPORTER-RELATED"/>
    <property type="match status" value="1"/>
</dbReference>
<dbReference type="Pfam" id="PF03619">
    <property type="entry name" value="Solute_trans_a"/>
    <property type="match status" value="1"/>
</dbReference>
<dbReference type="EMBL" id="CP111022">
    <property type="protein sequence ID" value="WAR19103.1"/>
    <property type="molecule type" value="Genomic_DNA"/>
</dbReference>
<keyword evidence="3 6" id="KW-1133">Transmembrane helix</keyword>
<feature type="transmembrane region" description="Helical" evidence="6">
    <location>
        <begin position="157"/>
        <end position="173"/>
    </location>
</feature>
<evidence type="ECO:0000313" key="7">
    <source>
        <dbReference type="EMBL" id="WAR19103.1"/>
    </source>
</evidence>
<dbReference type="SMART" id="SM01417">
    <property type="entry name" value="Solute_trans_a"/>
    <property type="match status" value="1"/>
</dbReference>
<evidence type="ECO:0000256" key="1">
    <source>
        <dbReference type="ARBA" id="ARBA00004141"/>
    </source>
</evidence>
<keyword evidence="4 6" id="KW-0472">Membrane</keyword>